<name>A0A1M7SP68_9RHOB</name>
<organism evidence="6 7">
    <name type="scientific">Oceanicella actignis</name>
    <dbReference type="NCBI Taxonomy" id="1189325"/>
    <lineage>
        <taxon>Bacteria</taxon>
        <taxon>Pseudomonadati</taxon>
        <taxon>Pseudomonadota</taxon>
        <taxon>Alphaproteobacteria</taxon>
        <taxon>Rhodobacterales</taxon>
        <taxon>Paracoccaceae</taxon>
        <taxon>Oceanicella</taxon>
    </lineage>
</organism>
<keyword evidence="7" id="KW-1185">Reference proteome</keyword>
<keyword evidence="3" id="KW-0676">Redox-active center</keyword>
<evidence type="ECO:0000259" key="5">
    <source>
        <dbReference type="PROSITE" id="PS51352"/>
    </source>
</evidence>
<dbReference type="RefSeq" id="WP_072746652.1">
    <property type="nucleotide sequence ID" value="NZ_FOHL01000001.1"/>
</dbReference>
<feature type="domain" description="Thioredoxin" evidence="5">
    <location>
        <begin position="47"/>
        <end position="191"/>
    </location>
</feature>
<evidence type="ECO:0000256" key="3">
    <source>
        <dbReference type="ARBA" id="ARBA00023284"/>
    </source>
</evidence>
<keyword evidence="4" id="KW-0732">Signal</keyword>
<evidence type="ECO:0000256" key="2">
    <source>
        <dbReference type="ARBA" id="ARBA00022748"/>
    </source>
</evidence>
<gene>
    <name evidence="6" type="ORF">SAMN05216200_10348</name>
</gene>
<evidence type="ECO:0000313" key="6">
    <source>
        <dbReference type="EMBL" id="SHN60250.1"/>
    </source>
</evidence>
<dbReference type="Proteomes" id="UP000184066">
    <property type="component" value="Unassembled WGS sequence"/>
</dbReference>
<dbReference type="OrthoDB" id="9799347at2"/>
<dbReference type="Pfam" id="PF08534">
    <property type="entry name" value="Redoxin"/>
    <property type="match status" value="1"/>
</dbReference>
<protein>
    <submittedName>
        <fullName evidence="6">Thiol-disulfide isomerase or thioredoxin</fullName>
    </submittedName>
</protein>
<dbReference type="PROSITE" id="PS00194">
    <property type="entry name" value="THIOREDOXIN_1"/>
    <property type="match status" value="1"/>
</dbReference>
<keyword evidence="6" id="KW-0413">Isomerase</keyword>
<feature type="signal peptide" evidence="4">
    <location>
        <begin position="1"/>
        <end position="24"/>
    </location>
</feature>
<proteinExistence type="predicted"/>
<dbReference type="CDD" id="cd02966">
    <property type="entry name" value="TlpA_like_family"/>
    <property type="match status" value="1"/>
</dbReference>
<dbReference type="InterPro" id="IPR017937">
    <property type="entry name" value="Thioredoxin_CS"/>
</dbReference>
<evidence type="ECO:0000256" key="1">
    <source>
        <dbReference type="ARBA" id="ARBA00004196"/>
    </source>
</evidence>
<dbReference type="GO" id="GO:0030313">
    <property type="term" value="C:cell envelope"/>
    <property type="evidence" value="ECO:0007669"/>
    <property type="project" value="UniProtKB-SubCell"/>
</dbReference>
<dbReference type="PANTHER" id="PTHR42852:SF13">
    <property type="entry name" value="PROTEIN DIPZ"/>
    <property type="match status" value="1"/>
</dbReference>
<sequence>MRAKAFAWALLYGAAALFASPATAQGPDQTRMADAARTLGGELSRLAFHASPRPPVTAEFAAPDGARASFADFAGKITLVNFWATWCPPCRKEMPSLDRLRAQAASDEVEVVAVNVERRGRKKAAEFFAQNGIDSLAPYADETGALPPEMGILGIPVTVILDREGREIARLQGEARWDAPEVVALLRELAQMTRPGAG</sequence>
<dbReference type="GO" id="GO:0016853">
    <property type="term" value="F:isomerase activity"/>
    <property type="evidence" value="ECO:0007669"/>
    <property type="project" value="UniProtKB-KW"/>
</dbReference>
<dbReference type="InterPro" id="IPR013766">
    <property type="entry name" value="Thioredoxin_domain"/>
</dbReference>
<keyword evidence="2" id="KW-0201">Cytochrome c-type biogenesis</keyword>
<evidence type="ECO:0000313" key="7">
    <source>
        <dbReference type="Proteomes" id="UP000184066"/>
    </source>
</evidence>
<dbReference type="GO" id="GO:0017004">
    <property type="term" value="P:cytochrome complex assembly"/>
    <property type="evidence" value="ECO:0007669"/>
    <property type="project" value="UniProtKB-KW"/>
</dbReference>
<reference evidence="6 7" key="1">
    <citation type="submission" date="2016-12" db="EMBL/GenBank/DDBJ databases">
        <authorList>
            <person name="Song W.-J."/>
            <person name="Kurnit D.M."/>
        </authorList>
    </citation>
    <scope>NUCLEOTIDE SEQUENCE [LARGE SCALE GENOMIC DNA]</scope>
    <source>
        <strain evidence="6 7">CGMCC 1.10808</strain>
    </source>
</reference>
<evidence type="ECO:0000256" key="4">
    <source>
        <dbReference type="SAM" id="SignalP"/>
    </source>
</evidence>
<feature type="chain" id="PRO_5009929243" evidence="4">
    <location>
        <begin position="25"/>
        <end position="198"/>
    </location>
</feature>
<dbReference type="PANTHER" id="PTHR42852">
    <property type="entry name" value="THIOL:DISULFIDE INTERCHANGE PROTEIN DSBE"/>
    <property type="match status" value="1"/>
</dbReference>
<dbReference type="AlphaFoldDB" id="A0A1M7SP68"/>
<dbReference type="SUPFAM" id="SSF52833">
    <property type="entry name" value="Thioredoxin-like"/>
    <property type="match status" value="1"/>
</dbReference>
<dbReference type="Gene3D" id="3.40.30.10">
    <property type="entry name" value="Glutaredoxin"/>
    <property type="match status" value="1"/>
</dbReference>
<dbReference type="InterPro" id="IPR050553">
    <property type="entry name" value="Thioredoxin_ResA/DsbE_sf"/>
</dbReference>
<dbReference type="InterPro" id="IPR013740">
    <property type="entry name" value="Redoxin"/>
</dbReference>
<dbReference type="InterPro" id="IPR036249">
    <property type="entry name" value="Thioredoxin-like_sf"/>
</dbReference>
<accession>A0A1M7SP68</accession>
<dbReference type="PROSITE" id="PS51352">
    <property type="entry name" value="THIOREDOXIN_2"/>
    <property type="match status" value="1"/>
</dbReference>
<dbReference type="EMBL" id="FRDL01000003">
    <property type="protein sequence ID" value="SHN60250.1"/>
    <property type="molecule type" value="Genomic_DNA"/>
</dbReference>
<comment type="subcellular location">
    <subcellularLocation>
        <location evidence="1">Cell envelope</location>
    </subcellularLocation>
</comment>
<dbReference type="STRING" id="1189325.SAMN04488119_10147"/>
<dbReference type="GO" id="GO:0015036">
    <property type="term" value="F:disulfide oxidoreductase activity"/>
    <property type="evidence" value="ECO:0007669"/>
    <property type="project" value="UniProtKB-ARBA"/>
</dbReference>